<dbReference type="EC" id="2.6.1.57" evidence="8"/>
<comment type="subunit">
    <text evidence="3">Homodimer.</text>
</comment>
<dbReference type="Pfam" id="PF00155">
    <property type="entry name" value="Aminotran_1_2"/>
    <property type="match status" value="1"/>
</dbReference>
<evidence type="ECO:0000313" key="8">
    <source>
        <dbReference type="EMBL" id="CCV66285.1"/>
    </source>
</evidence>
<accession>U4KPI9</accession>
<comment type="cofactor">
    <cofactor evidence="1">
        <name>pyridoxal 5'-phosphate</name>
        <dbReference type="ChEBI" id="CHEBI:597326"/>
    </cofactor>
</comment>
<dbReference type="STRING" id="61635.BN85312640"/>
<dbReference type="InterPro" id="IPR015424">
    <property type="entry name" value="PyrdxlP-dep_Trfase"/>
</dbReference>
<dbReference type="GO" id="GO:0042802">
    <property type="term" value="F:identical protein binding"/>
    <property type="evidence" value="ECO:0007669"/>
    <property type="project" value="TreeGrafter"/>
</dbReference>
<dbReference type="InterPro" id="IPR015422">
    <property type="entry name" value="PyrdxlP-dep_Trfase_small"/>
</dbReference>
<dbReference type="Gene3D" id="3.90.1150.10">
    <property type="entry name" value="Aspartate Aminotransferase, domain 1"/>
    <property type="match status" value="1"/>
</dbReference>
<dbReference type="InterPro" id="IPR004839">
    <property type="entry name" value="Aminotransferase_I/II_large"/>
</dbReference>
<dbReference type="PANTHER" id="PTHR11879">
    <property type="entry name" value="ASPARTATE AMINOTRANSFERASE"/>
    <property type="match status" value="1"/>
</dbReference>
<comment type="similarity">
    <text evidence="2">Belongs to the class-I pyridoxal-phosphate-dependent aminotransferase family.</text>
</comment>
<gene>
    <name evidence="8" type="primary">tyrB</name>
    <name evidence="8" type="ORF">BN85312640</name>
</gene>
<evidence type="ECO:0000256" key="1">
    <source>
        <dbReference type="ARBA" id="ARBA00001933"/>
    </source>
</evidence>
<evidence type="ECO:0000256" key="2">
    <source>
        <dbReference type="ARBA" id="ARBA00007441"/>
    </source>
</evidence>
<evidence type="ECO:0000259" key="7">
    <source>
        <dbReference type="Pfam" id="PF00155"/>
    </source>
</evidence>
<keyword evidence="4 8" id="KW-0032">Aminotransferase</keyword>
<dbReference type="Proteomes" id="UP000032737">
    <property type="component" value="Chromosome"/>
</dbReference>
<dbReference type="HOGENOM" id="CLU_662043_0_0_14"/>
<dbReference type="PANTHER" id="PTHR11879:SF22">
    <property type="entry name" value="ASPARTATE AMINOTRANSFERASE, MITOCHONDRIAL"/>
    <property type="match status" value="1"/>
</dbReference>
<name>U4KPI9_9MOLU</name>
<dbReference type="InterPro" id="IPR015421">
    <property type="entry name" value="PyrdxlP-dep_Trfase_major"/>
</dbReference>
<sequence length="416" mass="47127">MDYANIKTRKYDLGEDILALGAKAKKAKLEANETINATIGAMMDDVGQLYEFKSISNVFGRIDNKTYRAYPSIDGGPVFKDAIKRFVFQNQLKLVEDNFESMVCATPGASGALYLVLSNYVTDGDMVLLPHIHWSNYKEMIKSVGATYQTYQMFKENEFNLDDFKQKATMIAEITKKLVVILNDPAHNPTGYSLSKKEFKTIIQTLDDLSLKVPVILIYDVAYIDYFGKTMEESREKFAILETIKSNMITAIAFSGSKTFGLYGFRLGALIGLSRSKHLIDEMSRITTFKARATWSCSPATGISIMNHLMNHELDYEDYLNELSYVKETLNKRGTEFVKIALMSELSIYPYKDGFFVTIPVENPVEIYEDLANQHVFVIPLDKAIRVAISSICEKEIPRLVQALKNSIEKIDSYNE</sequence>
<proteinExistence type="inferred from homology"/>
<dbReference type="AlphaFoldDB" id="U4KPI9"/>
<dbReference type="KEGG" id="abra:BN85312640"/>
<keyword evidence="5 8" id="KW-0808">Transferase</keyword>
<dbReference type="OrthoDB" id="9766445at2"/>
<reference evidence="8 9" key="1">
    <citation type="journal article" date="2013" name="J. Mol. Microbiol. Biotechnol.">
        <title>Analysis of the Complete Genomes of Acholeplasma brassicae , A. palmae and A. laidlawii and Their Comparison to the Obligate Parasites from ' Candidatus Phytoplasma'.</title>
        <authorList>
            <person name="Kube M."/>
            <person name="Siewert C."/>
            <person name="Migdoll A.M."/>
            <person name="Duduk B."/>
            <person name="Holz S."/>
            <person name="Rabus R."/>
            <person name="Seemuller E."/>
            <person name="Mitrovic J."/>
            <person name="Muller I."/>
            <person name="Buttner C."/>
            <person name="Reinhardt R."/>
        </authorList>
    </citation>
    <scope>NUCLEOTIDE SEQUENCE [LARGE SCALE GENOMIC DNA]</scope>
    <source>
        <strain evidence="9">0502</strain>
    </source>
</reference>
<keyword evidence="6" id="KW-0663">Pyridoxal phosphate</keyword>
<dbReference type="RefSeq" id="WP_030005145.1">
    <property type="nucleotide sequence ID" value="NC_022549.1"/>
</dbReference>
<dbReference type="GO" id="GO:0030170">
    <property type="term" value="F:pyridoxal phosphate binding"/>
    <property type="evidence" value="ECO:0007669"/>
    <property type="project" value="InterPro"/>
</dbReference>
<evidence type="ECO:0000256" key="3">
    <source>
        <dbReference type="ARBA" id="ARBA00011738"/>
    </source>
</evidence>
<protein>
    <submittedName>
        <fullName evidence="8">Aromatic-amino-acid transaminase</fullName>
        <ecNumber evidence="8">2.6.1.57</ecNumber>
    </submittedName>
</protein>
<dbReference type="Gene3D" id="3.40.640.10">
    <property type="entry name" value="Type I PLP-dependent aspartate aminotransferase-like (Major domain)"/>
    <property type="match status" value="1"/>
</dbReference>
<dbReference type="GO" id="GO:0006520">
    <property type="term" value="P:amino acid metabolic process"/>
    <property type="evidence" value="ECO:0007669"/>
    <property type="project" value="InterPro"/>
</dbReference>
<feature type="domain" description="Aminotransferase class I/classII large" evidence="7">
    <location>
        <begin position="51"/>
        <end position="404"/>
    </location>
</feature>
<evidence type="ECO:0000256" key="5">
    <source>
        <dbReference type="ARBA" id="ARBA00022679"/>
    </source>
</evidence>
<organism evidence="8 9">
    <name type="scientific">Acholeplasma brassicae</name>
    <dbReference type="NCBI Taxonomy" id="61635"/>
    <lineage>
        <taxon>Bacteria</taxon>
        <taxon>Bacillati</taxon>
        <taxon>Mycoplasmatota</taxon>
        <taxon>Mollicutes</taxon>
        <taxon>Acholeplasmatales</taxon>
        <taxon>Acholeplasmataceae</taxon>
        <taxon>Acholeplasma</taxon>
    </lineage>
</organism>
<dbReference type="EMBL" id="FO681348">
    <property type="protein sequence ID" value="CCV66285.1"/>
    <property type="molecule type" value="Genomic_DNA"/>
</dbReference>
<dbReference type="InterPro" id="IPR000796">
    <property type="entry name" value="Asp_trans"/>
</dbReference>
<evidence type="ECO:0000256" key="4">
    <source>
        <dbReference type="ARBA" id="ARBA00022576"/>
    </source>
</evidence>
<dbReference type="CDD" id="cd00609">
    <property type="entry name" value="AAT_like"/>
    <property type="match status" value="1"/>
</dbReference>
<dbReference type="SUPFAM" id="SSF53383">
    <property type="entry name" value="PLP-dependent transferases"/>
    <property type="match status" value="1"/>
</dbReference>
<keyword evidence="9" id="KW-1185">Reference proteome</keyword>
<evidence type="ECO:0000313" key="9">
    <source>
        <dbReference type="Proteomes" id="UP000032737"/>
    </source>
</evidence>
<evidence type="ECO:0000256" key="6">
    <source>
        <dbReference type="ARBA" id="ARBA00022898"/>
    </source>
</evidence>
<dbReference type="GO" id="GO:0008483">
    <property type="term" value="F:transaminase activity"/>
    <property type="evidence" value="ECO:0007669"/>
    <property type="project" value="UniProtKB-KW"/>
</dbReference>